<name>A0ACD3SM62_9BURK</name>
<sequence>MSRTNTINAATLHHWREAKQPMALFDVREPMEADRGHIPGATVLPRRRIELRIATLVRDPDTAIVVTDDDTGRATLAAETLATLGYRKVHWLCGGIEAWRAAGYPIATGNNVPSKLYGEVAYHHYAIPDVDADSFRQWQDEGRNILLFDVRTPEEYREACIPGSTSGPSFDIARHAGDLRHHDGPVVVHCAGRTRSLIAAQTLRELGVTQAVALRNGTMGWLLAGKEVERGARRTLGTPSATSLAHASATSRAMAEAAGIASVDAATLAAWLEDAGNLYVFDVRQRDDHIAGHVPGAQWVPGGQIVQRADDFIAVRTARIVLIDDDETRARLSAVWLQRMGFTQVGVLAGGMAAWRDAGHAVATGRARQQPAGWEAARNAVRCITPVEAHELIRQSGRLHILDVDTSAHYCEGHIDGATWLPRSWLEHLVAQVIPDPSMPVLVTCGSGIHAVYAAHTLQQLGYSTVAALEGGTAAWKHAGYTLETATMPPQDDILLPPYKRGEQAMRDYLSWEIELAATHPHH</sequence>
<proteinExistence type="predicted"/>
<comment type="caution">
    <text evidence="1">The sequence shown here is derived from an EMBL/GenBank/DDBJ whole genome shotgun (WGS) entry which is preliminary data.</text>
</comment>
<dbReference type="EMBL" id="AKCV02000024">
    <property type="protein sequence ID" value="TMS57361.1"/>
    <property type="molecule type" value="Genomic_DNA"/>
</dbReference>
<gene>
    <name evidence="1" type="ORF">MW7_013095</name>
</gene>
<organism evidence="1 2">
    <name type="scientific">Imbroritus primus</name>
    <dbReference type="NCBI Taxonomy" id="3058603"/>
    <lineage>
        <taxon>Bacteria</taxon>
        <taxon>Pseudomonadati</taxon>
        <taxon>Pseudomonadota</taxon>
        <taxon>Betaproteobacteria</taxon>
        <taxon>Burkholderiales</taxon>
        <taxon>Burkholderiaceae</taxon>
        <taxon>Imbroritus</taxon>
    </lineage>
</organism>
<dbReference type="Proteomes" id="UP000004277">
    <property type="component" value="Unassembled WGS sequence"/>
</dbReference>
<protein>
    <submittedName>
        <fullName evidence="1">Sulfurtransferase</fullName>
    </submittedName>
</protein>
<accession>A0ACD3SM62</accession>
<evidence type="ECO:0000313" key="1">
    <source>
        <dbReference type="EMBL" id="TMS57361.1"/>
    </source>
</evidence>
<keyword evidence="2" id="KW-1185">Reference proteome</keyword>
<evidence type="ECO:0000313" key="2">
    <source>
        <dbReference type="Proteomes" id="UP000004277"/>
    </source>
</evidence>
<reference evidence="1" key="1">
    <citation type="submission" date="2019-05" db="EMBL/GenBank/DDBJ databases">
        <title>Revised genome assembly of Burkholderiaceae (previously Ralstonia) sp. PBA.</title>
        <authorList>
            <person name="Gan H.M."/>
        </authorList>
    </citation>
    <scope>NUCLEOTIDE SEQUENCE</scope>
    <source>
        <strain evidence="1">PBA</strain>
    </source>
</reference>